<sequence length="251" mass="27469">MLESKELDPLIAPHAARHRAEIDKILVKAESAERLARDAYLVQLDRVEADLIAKGDANSAAAIVAERKGAAGITPATKENGNLPKKAQGPQRTLIKELNKIHEGAIAAARRPNSVYTAALNSIPGTTDNPELAKQIVAEKKRLLLGVGVVANLETDLAGTLWRRVENNKVVHVFTLDKKWEGSGWAAHGPNRVRFDWGTVLILADEGNMLIGDDGKPNMTLERARPSKVEEWGWRSLGSFSREEAQKARKD</sequence>
<dbReference type="Proteomes" id="UP001165653">
    <property type="component" value="Unassembled WGS sequence"/>
</dbReference>
<protein>
    <submittedName>
        <fullName evidence="1">Uncharacterized protein</fullName>
    </submittedName>
</protein>
<name>A0ABT3G2Q5_9BACT</name>
<accession>A0ABT3G2Q5</accession>
<keyword evidence="2" id="KW-1185">Reference proteome</keyword>
<gene>
    <name evidence="1" type="ORF">OJ996_08040</name>
</gene>
<dbReference type="RefSeq" id="WP_264513021.1">
    <property type="nucleotide sequence ID" value="NZ_JAPDDR010000003.1"/>
</dbReference>
<organism evidence="1 2">
    <name type="scientific">Luteolibacter rhizosphaerae</name>
    <dbReference type="NCBI Taxonomy" id="2989719"/>
    <lineage>
        <taxon>Bacteria</taxon>
        <taxon>Pseudomonadati</taxon>
        <taxon>Verrucomicrobiota</taxon>
        <taxon>Verrucomicrobiia</taxon>
        <taxon>Verrucomicrobiales</taxon>
        <taxon>Verrucomicrobiaceae</taxon>
        <taxon>Luteolibacter</taxon>
    </lineage>
</organism>
<reference evidence="1" key="1">
    <citation type="submission" date="2022-10" db="EMBL/GenBank/DDBJ databases">
        <title>Luteolibacter sp. GHJ8, whole genome shotgun sequencing project.</title>
        <authorList>
            <person name="Zhao G."/>
            <person name="Shen L."/>
        </authorList>
    </citation>
    <scope>NUCLEOTIDE SEQUENCE</scope>
    <source>
        <strain evidence="1">GHJ8</strain>
    </source>
</reference>
<evidence type="ECO:0000313" key="1">
    <source>
        <dbReference type="EMBL" id="MCW1913520.1"/>
    </source>
</evidence>
<dbReference type="EMBL" id="JAPDDR010000003">
    <property type="protein sequence ID" value="MCW1913520.1"/>
    <property type="molecule type" value="Genomic_DNA"/>
</dbReference>
<evidence type="ECO:0000313" key="2">
    <source>
        <dbReference type="Proteomes" id="UP001165653"/>
    </source>
</evidence>
<comment type="caution">
    <text evidence="1">The sequence shown here is derived from an EMBL/GenBank/DDBJ whole genome shotgun (WGS) entry which is preliminary data.</text>
</comment>
<proteinExistence type="predicted"/>